<evidence type="ECO:0008006" key="4">
    <source>
        <dbReference type="Google" id="ProtNLM"/>
    </source>
</evidence>
<sequence length="199" mass="20734">MLFNTTLTKFFGPLCLVLTITIFLAACKGDVGPKGDTGATGVGTTGATGATGPTGASGVAGVSGTSSVTMVTYPTSFTLSKNNSTFYTLLLPRSITKAVVDKSVIIVYLQFSFTGPIVWQIPATIGFGIEDVFTYSVYSESSDQLVGIYISRTSGTSLTSVTLAKVLIIPAANTITVNGRQAAVNYSDFEAVKAYYGLK</sequence>
<evidence type="ECO:0000313" key="3">
    <source>
        <dbReference type="Proteomes" id="UP000477386"/>
    </source>
</evidence>
<keyword evidence="1" id="KW-0732">Signal</keyword>
<evidence type="ECO:0000313" key="2">
    <source>
        <dbReference type="EMBL" id="NEU70753.1"/>
    </source>
</evidence>
<dbReference type="Proteomes" id="UP000477386">
    <property type="component" value="Unassembled WGS sequence"/>
</dbReference>
<dbReference type="RefSeq" id="WP_164044064.1">
    <property type="nucleotide sequence ID" value="NZ_JAAGNZ010000008.1"/>
</dbReference>
<gene>
    <name evidence="2" type="ORF">GK091_28065</name>
</gene>
<dbReference type="AlphaFoldDB" id="A0A6M0ITX1"/>
<feature type="chain" id="PRO_5026718206" description="Collagen-like protein" evidence="1">
    <location>
        <begin position="26"/>
        <end position="199"/>
    </location>
</feature>
<protein>
    <recommendedName>
        <fullName evidence="4">Collagen-like protein</fullName>
    </recommendedName>
</protein>
<keyword evidence="3" id="KW-1185">Reference proteome</keyword>
<comment type="caution">
    <text evidence="2">The sequence shown here is derived from an EMBL/GenBank/DDBJ whole genome shotgun (WGS) entry which is preliminary data.</text>
</comment>
<proteinExistence type="predicted"/>
<organism evidence="2 3">
    <name type="scientific">Spirosoma agri</name>
    <dbReference type="NCBI Taxonomy" id="1987381"/>
    <lineage>
        <taxon>Bacteria</taxon>
        <taxon>Pseudomonadati</taxon>
        <taxon>Bacteroidota</taxon>
        <taxon>Cytophagia</taxon>
        <taxon>Cytophagales</taxon>
        <taxon>Cytophagaceae</taxon>
        <taxon>Spirosoma</taxon>
    </lineage>
</organism>
<evidence type="ECO:0000256" key="1">
    <source>
        <dbReference type="SAM" id="SignalP"/>
    </source>
</evidence>
<dbReference type="EMBL" id="JAAGNZ010000008">
    <property type="protein sequence ID" value="NEU70753.1"/>
    <property type="molecule type" value="Genomic_DNA"/>
</dbReference>
<name>A0A6M0ITX1_9BACT</name>
<reference evidence="2 3" key="1">
    <citation type="submission" date="2020-02" db="EMBL/GenBank/DDBJ databases">
        <title>Draft genome sequence of two Spirosoma agri KCTC 52727 and Spirosoma terrae KCTC 52035.</title>
        <authorList>
            <person name="Rojas J."/>
            <person name="Ambika Manirajan B."/>
            <person name="Ratering S."/>
            <person name="Suarez C."/>
            <person name="Schnell S."/>
        </authorList>
    </citation>
    <scope>NUCLEOTIDE SEQUENCE [LARGE SCALE GENOMIC DNA]</scope>
    <source>
        <strain evidence="2 3">KCTC 52727</strain>
    </source>
</reference>
<feature type="signal peptide" evidence="1">
    <location>
        <begin position="1"/>
        <end position="25"/>
    </location>
</feature>
<accession>A0A6M0ITX1</accession>